<dbReference type="Gene3D" id="3.30.420.10">
    <property type="entry name" value="Ribonuclease H-like superfamily/Ribonuclease H"/>
    <property type="match status" value="1"/>
</dbReference>
<dbReference type="SUPFAM" id="SSF55658">
    <property type="entry name" value="L9 N-domain-like"/>
    <property type="match status" value="1"/>
</dbReference>
<dbReference type="GO" id="GO:0004523">
    <property type="term" value="F:RNA-DNA hybrid ribonuclease activity"/>
    <property type="evidence" value="ECO:0007669"/>
    <property type="project" value="InterPro"/>
</dbReference>
<dbReference type="GeneID" id="110782891"/>
<dbReference type="Gene3D" id="3.40.970.10">
    <property type="entry name" value="Ribonuclease H1, N-terminal domain"/>
    <property type="match status" value="1"/>
</dbReference>
<dbReference type="InterPro" id="IPR011320">
    <property type="entry name" value="RNase_H1_N"/>
</dbReference>
<evidence type="ECO:0000256" key="1">
    <source>
        <dbReference type="SAM" id="MobiDB-lite"/>
    </source>
</evidence>
<name>A0A9R0I546_SPIOL</name>
<keyword evidence="3" id="KW-1185">Reference proteome</keyword>
<dbReference type="Proteomes" id="UP000813463">
    <property type="component" value="Chromosome 1"/>
</dbReference>
<dbReference type="SUPFAM" id="SSF53098">
    <property type="entry name" value="Ribonuclease H-like"/>
    <property type="match status" value="1"/>
</dbReference>
<dbReference type="InterPro" id="IPR036397">
    <property type="entry name" value="RNaseH_sf"/>
</dbReference>
<evidence type="ECO:0000313" key="3">
    <source>
        <dbReference type="Proteomes" id="UP000813463"/>
    </source>
</evidence>
<evidence type="ECO:0000313" key="4">
    <source>
        <dbReference type="RefSeq" id="XP_021842829.1"/>
    </source>
</evidence>
<protein>
    <submittedName>
        <fullName evidence="4">Uncharacterized protein isoform X1</fullName>
    </submittedName>
</protein>
<dbReference type="PROSITE" id="PS50879">
    <property type="entry name" value="RNASE_H_1"/>
    <property type="match status" value="1"/>
</dbReference>
<sequence>MNSLLSQISSYSSSILLKSARSIVGCSSSCCYSNLSWKRSINHPGIKSISLNSSSPASVFSRIGAIQCYSTKRKVPSKKKSKPEAVMEDDKEKEAFFVVRKGDIVGVYKTLSDCQDQVSSSISDPPVSVYKGYSLPKDAEEYLASRGLHNALYTIKASDLKDDLFGTLVPCPFQEPASSRGETSNTDLPQKRPHDVLEPGNVEDVGLLSTSIDQLSKLQKLDHAPSDTKTCVLHFDGASKGNPGQAGAGAVLRTLSGTLICRIRQGLGIATCNAAEYRAIILGLKKAREMGYTTIQAQGDSKLVCMQIQGLWKVKHENMSILHAEAKKLMEQFASFKISHVLREFNSDADAQANFAVSLADGEVQEVFS</sequence>
<evidence type="ECO:0000259" key="2">
    <source>
        <dbReference type="PROSITE" id="PS50879"/>
    </source>
</evidence>
<dbReference type="AlphaFoldDB" id="A0A9R0I546"/>
<dbReference type="InterPro" id="IPR012337">
    <property type="entry name" value="RNaseH-like_sf"/>
</dbReference>
<reference evidence="3" key="1">
    <citation type="journal article" date="2021" name="Nat. Commun.">
        <title>Genomic analyses provide insights into spinach domestication and the genetic basis of agronomic traits.</title>
        <authorList>
            <person name="Cai X."/>
            <person name="Sun X."/>
            <person name="Xu C."/>
            <person name="Sun H."/>
            <person name="Wang X."/>
            <person name="Ge C."/>
            <person name="Zhang Z."/>
            <person name="Wang Q."/>
            <person name="Fei Z."/>
            <person name="Jiao C."/>
            <person name="Wang Q."/>
        </authorList>
    </citation>
    <scope>NUCLEOTIDE SEQUENCE [LARGE SCALE GENOMIC DNA]</scope>
    <source>
        <strain evidence="3">cv. Varoflay</strain>
    </source>
</reference>
<proteinExistence type="predicted"/>
<gene>
    <name evidence="4" type="primary">LOC110782891</name>
</gene>
<accession>A0A9R0I546</accession>
<dbReference type="Pfam" id="PF01693">
    <property type="entry name" value="Cauli_VI"/>
    <property type="match status" value="1"/>
</dbReference>
<dbReference type="FunFam" id="3.30.420.10:FF:000076">
    <property type="entry name" value="RBR-type E3 ubiquitin transferase"/>
    <property type="match status" value="1"/>
</dbReference>
<dbReference type="PANTHER" id="PTHR46387">
    <property type="entry name" value="POLYNUCLEOTIDYL TRANSFERASE, RIBONUCLEASE H-LIKE SUPERFAMILY PROTEIN"/>
    <property type="match status" value="1"/>
</dbReference>
<dbReference type="GO" id="GO:0003676">
    <property type="term" value="F:nucleic acid binding"/>
    <property type="evidence" value="ECO:0007669"/>
    <property type="project" value="InterPro"/>
</dbReference>
<dbReference type="OrthoDB" id="2016287at2759"/>
<feature type="domain" description="RNase H type-1" evidence="2">
    <location>
        <begin position="227"/>
        <end position="358"/>
    </location>
</feature>
<dbReference type="InterPro" id="IPR037056">
    <property type="entry name" value="RNase_H1_N_sf"/>
</dbReference>
<dbReference type="RefSeq" id="XP_021842829.1">
    <property type="nucleotide sequence ID" value="XM_021987137.2"/>
</dbReference>
<feature type="region of interest" description="Disordered" evidence="1">
    <location>
        <begin position="175"/>
        <end position="200"/>
    </location>
</feature>
<dbReference type="InterPro" id="IPR009027">
    <property type="entry name" value="Ribosomal_bL9/RNase_H1_N"/>
</dbReference>
<organism evidence="3 4">
    <name type="scientific">Spinacia oleracea</name>
    <name type="common">Spinach</name>
    <dbReference type="NCBI Taxonomy" id="3562"/>
    <lineage>
        <taxon>Eukaryota</taxon>
        <taxon>Viridiplantae</taxon>
        <taxon>Streptophyta</taxon>
        <taxon>Embryophyta</taxon>
        <taxon>Tracheophyta</taxon>
        <taxon>Spermatophyta</taxon>
        <taxon>Magnoliopsida</taxon>
        <taxon>eudicotyledons</taxon>
        <taxon>Gunneridae</taxon>
        <taxon>Pentapetalae</taxon>
        <taxon>Caryophyllales</taxon>
        <taxon>Chenopodiaceae</taxon>
        <taxon>Chenopodioideae</taxon>
        <taxon>Anserineae</taxon>
        <taxon>Spinacia</taxon>
    </lineage>
</organism>
<dbReference type="InterPro" id="IPR002156">
    <property type="entry name" value="RNaseH_domain"/>
</dbReference>
<dbReference type="CDD" id="cd09279">
    <property type="entry name" value="RNase_HI_like"/>
    <property type="match status" value="1"/>
</dbReference>
<dbReference type="PANTHER" id="PTHR46387:SF2">
    <property type="entry name" value="RIBONUCLEASE HI"/>
    <property type="match status" value="1"/>
</dbReference>
<dbReference type="Pfam" id="PF13456">
    <property type="entry name" value="RVT_3"/>
    <property type="match status" value="1"/>
</dbReference>
<feature type="compositionally biased region" description="Polar residues" evidence="1">
    <location>
        <begin position="176"/>
        <end position="188"/>
    </location>
</feature>
<dbReference type="KEGG" id="soe:110782891"/>
<reference evidence="4" key="2">
    <citation type="submission" date="2025-08" db="UniProtKB">
        <authorList>
            <consortium name="RefSeq"/>
        </authorList>
    </citation>
    <scope>IDENTIFICATION</scope>
    <source>
        <tissue evidence="4">Leaf</tissue>
    </source>
</reference>